<dbReference type="InterPro" id="IPR033379">
    <property type="entry name" value="Acid_Pase_AS"/>
</dbReference>
<dbReference type="PANTHER" id="PTHR11567">
    <property type="entry name" value="ACID PHOSPHATASE-RELATED"/>
    <property type="match status" value="1"/>
</dbReference>
<gene>
    <name evidence="4" type="ORF">FGO68_gene870</name>
</gene>
<dbReference type="OrthoDB" id="294308at2759"/>
<dbReference type="Proteomes" id="UP000785679">
    <property type="component" value="Unassembled WGS sequence"/>
</dbReference>
<feature type="signal peptide" evidence="3">
    <location>
        <begin position="1"/>
        <end position="27"/>
    </location>
</feature>
<dbReference type="EMBL" id="RRYP01009468">
    <property type="protein sequence ID" value="TNV79046.1"/>
    <property type="molecule type" value="Genomic_DNA"/>
</dbReference>
<dbReference type="PROSITE" id="PS00616">
    <property type="entry name" value="HIS_ACID_PHOSPHAT_1"/>
    <property type="match status" value="1"/>
</dbReference>
<dbReference type="AlphaFoldDB" id="A0A8J8NRW8"/>
<protein>
    <submittedName>
        <fullName evidence="4">Uncharacterized protein</fullName>
    </submittedName>
</protein>
<keyword evidence="2" id="KW-0378">Hydrolase</keyword>
<dbReference type="PANTHER" id="PTHR11567:SF110">
    <property type="entry name" value="2-PHOSPHOXYLOSE PHOSPHATASE 1"/>
    <property type="match status" value="1"/>
</dbReference>
<dbReference type="GO" id="GO:0016791">
    <property type="term" value="F:phosphatase activity"/>
    <property type="evidence" value="ECO:0007669"/>
    <property type="project" value="TreeGrafter"/>
</dbReference>
<proteinExistence type="inferred from homology"/>
<reference evidence="4" key="1">
    <citation type="submission" date="2019-06" db="EMBL/GenBank/DDBJ databases">
        <authorList>
            <person name="Zheng W."/>
        </authorList>
    </citation>
    <scope>NUCLEOTIDE SEQUENCE</scope>
    <source>
        <strain evidence="4">QDHG01</strain>
    </source>
</reference>
<keyword evidence="5" id="KW-1185">Reference proteome</keyword>
<dbReference type="Gene3D" id="3.40.50.1240">
    <property type="entry name" value="Phosphoglycerate mutase-like"/>
    <property type="match status" value="1"/>
</dbReference>
<comment type="caution">
    <text evidence="4">The sequence shown here is derived from an EMBL/GenBank/DDBJ whole genome shotgun (WGS) entry which is preliminary data.</text>
</comment>
<dbReference type="InterPro" id="IPR000560">
    <property type="entry name" value="His_Pase_clade-2"/>
</dbReference>
<keyword evidence="3" id="KW-0732">Signal</keyword>
<evidence type="ECO:0000256" key="1">
    <source>
        <dbReference type="ARBA" id="ARBA00005375"/>
    </source>
</evidence>
<dbReference type="InterPro" id="IPR029033">
    <property type="entry name" value="His_PPase_superfam"/>
</dbReference>
<name>A0A8J8NRW8_HALGN</name>
<dbReference type="Pfam" id="PF00328">
    <property type="entry name" value="His_Phos_2"/>
    <property type="match status" value="1"/>
</dbReference>
<evidence type="ECO:0000313" key="5">
    <source>
        <dbReference type="Proteomes" id="UP000785679"/>
    </source>
</evidence>
<evidence type="ECO:0000256" key="3">
    <source>
        <dbReference type="SAM" id="SignalP"/>
    </source>
</evidence>
<evidence type="ECO:0000313" key="4">
    <source>
        <dbReference type="EMBL" id="TNV79046.1"/>
    </source>
</evidence>
<dbReference type="InterPro" id="IPR050645">
    <property type="entry name" value="Histidine_acid_phosphatase"/>
</dbReference>
<dbReference type="SUPFAM" id="SSF53254">
    <property type="entry name" value="Phosphoglycerate mutase-like"/>
    <property type="match status" value="1"/>
</dbReference>
<comment type="similarity">
    <text evidence="1">Belongs to the histidine acid phosphatase family.</text>
</comment>
<dbReference type="PROSITE" id="PS51257">
    <property type="entry name" value="PROKAR_LIPOPROTEIN"/>
    <property type="match status" value="1"/>
</dbReference>
<dbReference type="CDD" id="cd07061">
    <property type="entry name" value="HP_HAP_like"/>
    <property type="match status" value="1"/>
</dbReference>
<evidence type="ECO:0000256" key="2">
    <source>
        <dbReference type="ARBA" id="ARBA00022801"/>
    </source>
</evidence>
<sequence length="454" mass="51547">MHSVKQKASIVNHFLLLVALIVASCQAQEEMLLVVSVSRHGARTPNVIMPFNASGSEQFKNTSNLLAHGFFQHSEIGKRARQRYINEFKFLSTNYDSSQIFGIATDKERTQLSLLGQFYGLYPNNTSPVKDWVSAGNNNTGYKFTNLTAAENLITRLSDSSCPLFKAVQNVVLASAPYTETKSGYYKQYKSDLEKMINWNNITQLNFEDACWYMYYAKDNSDLSLNFTTTPLSKSYCGAIVNMAMYELCRGLDIQWQLVSYEYLSQLLEFTQYLNGSKTTVDQLPTFWKYYKKNNQNNNKTLPKYMIYTSHQEVLLPLFKGLGWDVLKEPLVASALYVEFYKDYSTVIPQTKVRVFFNDTPTAEGIKVPVNGKIESFSLQDFGTFLEKQLSSFQFKNSVADVCTNTAFNYGGSFYPAEEWKSKMVDLYPGLGSSSKYLAISLFAGLSALFSILY</sequence>
<accession>A0A8J8NRW8</accession>
<feature type="chain" id="PRO_5035311360" evidence="3">
    <location>
        <begin position="28"/>
        <end position="454"/>
    </location>
</feature>
<organism evidence="4 5">
    <name type="scientific">Halteria grandinella</name>
    <dbReference type="NCBI Taxonomy" id="5974"/>
    <lineage>
        <taxon>Eukaryota</taxon>
        <taxon>Sar</taxon>
        <taxon>Alveolata</taxon>
        <taxon>Ciliophora</taxon>
        <taxon>Intramacronucleata</taxon>
        <taxon>Spirotrichea</taxon>
        <taxon>Stichotrichia</taxon>
        <taxon>Sporadotrichida</taxon>
        <taxon>Halteriidae</taxon>
        <taxon>Halteria</taxon>
    </lineage>
</organism>